<evidence type="ECO:0000313" key="2">
    <source>
        <dbReference type="Proteomes" id="UP000241764"/>
    </source>
</evidence>
<reference evidence="2" key="1">
    <citation type="submission" date="2017-11" db="EMBL/GenBank/DDBJ databases">
        <authorList>
            <person name="Kuznetsova I."/>
            <person name="Sazanova A."/>
            <person name="Chirak E."/>
            <person name="Safronova V."/>
            <person name="Willems A."/>
        </authorList>
    </citation>
    <scope>NUCLEOTIDE SEQUENCE [LARGE SCALE GENOMIC DNA]</scope>
    <source>
        <strain evidence="2">CCBAU 03422</strain>
    </source>
</reference>
<name>A0A2P7BIC7_9HYPH</name>
<gene>
    <name evidence="1" type="ORF">CU103_06465</name>
</gene>
<organism evidence="1 2">
    <name type="scientific">Phyllobacterium sophorae</name>
    <dbReference type="NCBI Taxonomy" id="1520277"/>
    <lineage>
        <taxon>Bacteria</taxon>
        <taxon>Pseudomonadati</taxon>
        <taxon>Pseudomonadota</taxon>
        <taxon>Alphaproteobacteria</taxon>
        <taxon>Hyphomicrobiales</taxon>
        <taxon>Phyllobacteriaceae</taxon>
        <taxon>Phyllobacterium</taxon>
    </lineage>
</organism>
<evidence type="ECO:0000313" key="1">
    <source>
        <dbReference type="EMBL" id="PSH66213.1"/>
    </source>
</evidence>
<protein>
    <submittedName>
        <fullName evidence="1">Uncharacterized protein</fullName>
    </submittedName>
</protein>
<dbReference type="EMBL" id="PGGM01000002">
    <property type="protein sequence ID" value="PSH66213.1"/>
    <property type="molecule type" value="Genomic_DNA"/>
</dbReference>
<keyword evidence="2" id="KW-1185">Reference proteome</keyword>
<proteinExistence type="predicted"/>
<dbReference type="AlphaFoldDB" id="A0A2P7BIC7"/>
<sequence length="92" mass="9606">MVNPDCSSGKVPDFKVAAAPANGTVDLWRGAVSPFFAQGHSLQKCNVRKIAAVGAFYTSKSGFVGTDKVVVSSKAPGSDVYSYVTVHINVAK</sequence>
<dbReference type="Proteomes" id="UP000241764">
    <property type="component" value="Unassembled WGS sequence"/>
</dbReference>
<comment type="caution">
    <text evidence="1">The sequence shown here is derived from an EMBL/GenBank/DDBJ whole genome shotgun (WGS) entry which is preliminary data.</text>
</comment>
<accession>A0A2P7BIC7</accession>